<dbReference type="InterPro" id="IPR024563">
    <property type="entry name" value="YqhR"/>
</dbReference>
<keyword evidence="1" id="KW-0812">Transmembrane</keyword>
<reference evidence="2" key="2">
    <citation type="submission" date="2020-09" db="EMBL/GenBank/DDBJ databases">
        <authorList>
            <person name="Sun Q."/>
            <person name="Zhou Y."/>
        </authorList>
    </citation>
    <scope>NUCLEOTIDE SEQUENCE</scope>
    <source>
        <strain evidence="2">CGMCC 1.12754</strain>
    </source>
</reference>
<feature type="transmembrane region" description="Helical" evidence="1">
    <location>
        <begin position="67"/>
        <end position="91"/>
    </location>
</feature>
<sequence length="169" mass="19376">MSDDKLLEQNKREKPMTLLTRSLTTGFIGGLLWSLLGLVMYYFNFSEVAPKTFLLRSWLTAEWTDSWLGNVVSILMVGVLSILTAFIYYGLFKKINSMWMASGFGIVLWFIVFYVAQPIFTNVPQLTDLSANTIVSTICLYILYGTFIGYSIAYDYHDTILTEERKHSE</sequence>
<evidence type="ECO:0000313" key="2">
    <source>
        <dbReference type="EMBL" id="GGG63868.1"/>
    </source>
</evidence>
<feature type="transmembrane region" description="Helical" evidence="1">
    <location>
        <begin position="21"/>
        <end position="43"/>
    </location>
</feature>
<organism evidence="2 3">
    <name type="scientific">Virgibacillus oceani</name>
    <dbReference type="NCBI Taxonomy" id="1479511"/>
    <lineage>
        <taxon>Bacteria</taxon>
        <taxon>Bacillati</taxon>
        <taxon>Bacillota</taxon>
        <taxon>Bacilli</taxon>
        <taxon>Bacillales</taxon>
        <taxon>Bacillaceae</taxon>
        <taxon>Virgibacillus</taxon>
    </lineage>
</organism>
<name>A0A917H0X0_9BACI</name>
<keyword evidence="1" id="KW-1133">Transmembrane helix</keyword>
<dbReference type="Pfam" id="PF11085">
    <property type="entry name" value="YqhR"/>
    <property type="match status" value="1"/>
</dbReference>
<reference evidence="2" key="1">
    <citation type="journal article" date="2014" name="Int. J. Syst. Evol. Microbiol.">
        <title>Complete genome sequence of Corynebacterium casei LMG S-19264T (=DSM 44701T), isolated from a smear-ripened cheese.</title>
        <authorList>
            <consortium name="US DOE Joint Genome Institute (JGI-PGF)"/>
            <person name="Walter F."/>
            <person name="Albersmeier A."/>
            <person name="Kalinowski J."/>
            <person name="Ruckert C."/>
        </authorList>
    </citation>
    <scope>NUCLEOTIDE SEQUENCE</scope>
    <source>
        <strain evidence="2">CGMCC 1.12754</strain>
    </source>
</reference>
<proteinExistence type="predicted"/>
<keyword evidence="3" id="KW-1185">Reference proteome</keyword>
<evidence type="ECO:0000313" key="3">
    <source>
        <dbReference type="Proteomes" id="UP000622860"/>
    </source>
</evidence>
<dbReference type="Proteomes" id="UP000622860">
    <property type="component" value="Unassembled WGS sequence"/>
</dbReference>
<dbReference type="AlphaFoldDB" id="A0A917H0X0"/>
<comment type="caution">
    <text evidence="2">The sequence shown here is derived from an EMBL/GenBank/DDBJ whole genome shotgun (WGS) entry which is preliminary data.</text>
</comment>
<dbReference type="RefSeq" id="WP_188453680.1">
    <property type="nucleotide sequence ID" value="NZ_BMFR01000001.1"/>
</dbReference>
<accession>A0A917H0X0</accession>
<keyword evidence="1" id="KW-0472">Membrane</keyword>
<evidence type="ECO:0000256" key="1">
    <source>
        <dbReference type="SAM" id="Phobius"/>
    </source>
</evidence>
<feature type="transmembrane region" description="Helical" evidence="1">
    <location>
        <begin position="129"/>
        <end position="153"/>
    </location>
</feature>
<evidence type="ECO:0008006" key="4">
    <source>
        <dbReference type="Google" id="ProtNLM"/>
    </source>
</evidence>
<feature type="transmembrane region" description="Helical" evidence="1">
    <location>
        <begin position="98"/>
        <end position="117"/>
    </location>
</feature>
<dbReference type="EMBL" id="BMFR01000001">
    <property type="protein sequence ID" value="GGG63868.1"/>
    <property type="molecule type" value="Genomic_DNA"/>
</dbReference>
<gene>
    <name evidence="2" type="primary">yqhR</name>
    <name evidence="2" type="ORF">GCM10011398_04170</name>
</gene>
<protein>
    <recommendedName>
        <fullName evidence="4">YqhR</fullName>
    </recommendedName>
</protein>